<proteinExistence type="predicted"/>
<reference evidence="2" key="1">
    <citation type="journal article" date="2014" name="Int. J. Syst. Evol. Microbiol.">
        <title>Complete genome sequence of Corynebacterium casei LMG S-19264T (=DSM 44701T), isolated from a smear-ripened cheese.</title>
        <authorList>
            <consortium name="US DOE Joint Genome Institute (JGI-PGF)"/>
            <person name="Walter F."/>
            <person name="Albersmeier A."/>
            <person name="Kalinowski J."/>
            <person name="Ruckert C."/>
        </authorList>
    </citation>
    <scope>NUCLEOTIDE SEQUENCE</scope>
    <source>
        <strain evidence="2">JCM 3131</strain>
    </source>
</reference>
<organism evidence="2 3">
    <name type="scientific">Streptomyces ruber</name>
    <dbReference type="NCBI Taxonomy" id="83378"/>
    <lineage>
        <taxon>Bacteria</taxon>
        <taxon>Bacillati</taxon>
        <taxon>Actinomycetota</taxon>
        <taxon>Actinomycetes</taxon>
        <taxon>Kitasatosporales</taxon>
        <taxon>Streptomycetaceae</taxon>
        <taxon>Streptomyces</taxon>
    </lineage>
</organism>
<reference evidence="2" key="2">
    <citation type="submission" date="2020-09" db="EMBL/GenBank/DDBJ databases">
        <authorList>
            <person name="Sun Q."/>
            <person name="Ohkuma M."/>
        </authorList>
    </citation>
    <scope>NUCLEOTIDE SEQUENCE</scope>
    <source>
        <strain evidence="2">JCM 3131</strain>
    </source>
</reference>
<dbReference type="EMBL" id="BMQK01000006">
    <property type="protein sequence ID" value="GGQ60954.1"/>
    <property type="molecule type" value="Genomic_DNA"/>
</dbReference>
<evidence type="ECO:0000313" key="2">
    <source>
        <dbReference type="EMBL" id="GGQ60954.1"/>
    </source>
</evidence>
<dbReference type="Proteomes" id="UP000620156">
    <property type="component" value="Unassembled WGS sequence"/>
</dbReference>
<evidence type="ECO:0000313" key="3">
    <source>
        <dbReference type="Proteomes" id="UP000620156"/>
    </source>
</evidence>
<dbReference type="AlphaFoldDB" id="A0A918BDK9"/>
<keyword evidence="3" id="KW-1185">Reference proteome</keyword>
<feature type="region of interest" description="Disordered" evidence="1">
    <location>
        <begin position="1"/>
        <end position="35"/>
    </location>
</feature>
<name>A0A918BDK9_9ACTN</name>
<accession>A0A918BDK9</accession>
<sequence length="80" mass="8553">MIWAVTGTPASMTGPAGELPLVGVADGPRGPAKDWVPQVRCAKRGVRKPQGSWSPFEAMPRGEDGRLMCHHGRTAYDASH</sequence>
<feature type="region of interest" description="Disordered" evidence="1">
    <location>
        <begin position="46"/>
        <end position="65"/>
    </location>
</feature>
<comment type="caution">
    <text evidence="2">The sequence shown here is derived from an EMBL/GenBank/DDBJ whole genome shotgun (WGS) entry which is preliminary data.</text>
</comment>
<evidence type="ECO:0000256" key="1">
    <source>
        <dbReference type="SAM" id="MobiDB-lite"/>
    </source>
</evidence>
<gene>
    <name evidence="2" type="ORF">GCM10010145_33860</name>
</gene>
<protein>
    <submittedName>
        <fullName evidence="2">Uncharacterized protein</fullName>
    </submittedName>
</protein>